<keyword evidence="3" id="KW-1185">Reference proteome</keyword>
<feature type="compositionally biased region" description="Polar residues" evidence="1">
    <location>
        <begin position="840"/>
        <end position="850"/>
    </location>
</feature>
<sequence length="1326" mass="139048">MEYAHGRHDETQQLEYQSLSRGGPSLPPYDSTGSTSGYNFDRVTGNVLQRGNYGIHQPASGLYPHQQLQQQPQYWQSDGSGGVGGPGMDHRLEPRASSHAHAGYAASSGEGSSTFQHPRNADAAQHALQHQRSFPQLRAGEDPYFNQTQQSSSRQPPVSLRQQVLTPTFSQHGHFGADGGDGSLGGPTQPVGRMMPSQDSGSLMMVRSSSLPALYGHQQHGMDFHSPALSVDTAATFAGPAGRVFDSYSRPSSSSTGYYAGGGGAAIRPMSEHMHSSDTSALAATAAAAAAAAGAMGDMSYDTSNSSYDSSMSSGAGTTMTSLPSANTTLCDTSGHHKFSPDRSYGMVLPSSMGQSMPSRISTARDLYENSATGPYSPLIGSDGFAMSQPGPLGFGARNGQASKSETYQTEATMVPTALHGHRANASETTNKRSVRRPNLLPNHGSNYSIDSLLAITRAAEADPSIFPCPFCDKSYEGKHARSIWRRHLQDKHAIPLSAQPRRTRWDGDANRPKNAEERRQRMLESKRRWAQKRRRQKHLEAEAKAAAAAAAAAVAEAEKSNMSDSVIEQMRAWYEHAKAQVLDFATPGRWNSSGGEMMGGEGDDNGDSDGEDPDGEDNDDYDDDDGAGPPEASTSNTATQSGAEQKSLTPGRPSLAEASGISPDSPFALPSWLDQQPPSLRAAALAAIQAQRAEQRQRKRTNDGSEPGKSASKQRKHSGMSLTDRAPVMARTVSLPAYGESSGAGAEALKRTASQQQQKQQQSRGSNSASNSSWDPFIVPAVPSRPLAASPSEASTEPEGLHPMKSLQAGSQTDASLQFPSTTVAQSQDRHQGFGGTSQGHTFTRNRTSPYHHVGGVDHSPTPAGKRAALQVPNSGVPPMMSSSSISSSPVTTGNVNRGPYKELANGVQGTVMALRQSVFTSSSDGVCSSSSASPTSLGAAIALGKRPPGVETTSATMPQSGQSNPFSLDKHKVSPSRSVRASPSKRPATTLPESPRPMLYSRGAVASSGGAGMTTLIPSPSFAMGRQLPPLPGLNERSLGWGEDPMMLGSSSTRKSDEGIEFGVEADTPMRLFAGAFGKGDALPTMLGTPRSRSARQRELSTMTSAVLGNSIPFGVSGNGMAGSSTAAQSRPSTATLATPDRFTRPRGLSSVLRNLGGTPSAGLRFNVSESPSGIVSTAHLGGNAPSSTSKSWGALSSAMLDWPAAGGVELSPIRARMPLGERRDGANTLHFGQGQLSKPGSPGSGFMLKSEPDSGTGSPVLKPTTMTSSLSGSGLSALGAALTRPRGLSSLSRGGPIKRSWDAENGPAAVLEANGHDWKRSRP</sequence>
<feature type="compositionally biased region" description="Acidic residues" evidence="1">
    <location>
        <begin position="602"/>
        <end position="627"/>
    </location>
</feature>
<feature type="compositionally biased region" description="Polar residues" evidence="1">
    <location>
        <begin position="1124"/>
        <end position="1139"/>
    </location>
</feature>
<feature type="compositionally biased region" description="Low complexity" evidence="1">
    <location>
        <begin position="1271"/>
        <end position="1285"/>
    </location>
</feature>
<name>A0A8X7T812_9BASI</name>
<gene>
    <name evidence="2" type="ORF">A4X09_0g841</name>
</gene>
<feature type="compositionally biased region" description="Low complexity" evidence="1">
    <location>
        <begin position="977"/>
        <end position="990"/>
    </location>
</feature>
<feature type="compositionally biased region" description="Polar residues" evidence="1">
    <location>
        <begin position="809"/>
        <end position="828"/>
    </location>
</feature>
<feature type="compositionally biased region" description="Basic and acidic residues" evidence="1">
    <location>
        <begin position="1317"/>
        <end position="1326"/>
    </location>
</feature>
<feature type="region of interest" description="Disordered" evidence="1">
    <location>
        <begin position="586"/>
        <end position="899"/>
    </location>
</feature>
<reference evidence="2" key="2">
    <citation type="journal article" date="2019" name="IMA Fungus">
        <title>Genome sequencing and comparison of five Tilletia species to identify candidate genes for the detection of regulated species infecting wheat.</title>
        <authorList>
            <person name="Nguyen H.D.T."/>
            <person name="Sultana T."/>
            <person name="Kesanakurti P."/>
            <person name="Hambleton S."/>
        </authorList>
    </citation>
    <scope>NUCLEOTIDE SEQUENCE</scope>
    <source>
        <strain evidence="2">DAOMC 236422</strain>
    </source>
</reference>
<feature type="compositionally biased region" description="Basic residues" evidence="1">
    <location>
        <begin position="529"/>
        <end position="538"/>
    </location>
</feature>
<reference evidence="2" key="1">
    <citation type="submission" date="2016-04" db="EMBL/GenBank/DDBJ databases">
        <authorList>
            <person name="Nguyen H.D."/>
            <person name="Samba Siva P."/>
            <person name="Cullis J."/>
            <person name="Levesque C.A."/>
            <person name="Hambleton S."/>
        </authorList>
    </citation>
    <scope>NUCLEOTIDE SEQUENCE</scope>
    <source>
        <strain evidence="2">DAOMC 236422</strain>
    </source>
</reference>
<feature type="compositionally biased region" description="Basic and acidic residues" evidence="1">
    <location>
        <begin position="1"/>
        <end position="11"/>
    </location>
</feature>
<feature type="compositionally biased region" description="Low complexity" evidence="1">
    <location>
        <begin position="682"/>
        <end position="693"/>
    </location>
</feature>
<comment type="caution">
    <text evidence="2">The sequence shown here is derived from an EMBL/GenBank/DDBJ whole genome shotgun (WGS) entry which is preliminary data.</text>
</comment>
<feature type="compositionally biased region" description="Low complexity" evidence="1">
    <location>
        <begin position="66"/>
        <end position="76"/>
    </location>
</feature>
<evidence type="ECO:0000256" key="1">
    <source>
        <dbReference type="SAM" id="MobiDB-lite"/>
    </source>
</evidence>
<feature type="compositionally biased region" description="Polar residues" evidence="1">
    <location>
        <begin position="633"/>
        <end position="649"/>
    </location>
</feature>
<evidence type="ECO:0000313" key="2">
    <source>
        <dbReference type="EMBL" id="KAE8271483.1"/>
    </source>
</evidence>
<proteinExistence type="predicted"/>
<feature type="region of interest" description="Disordered" evidence="1">
    <location>
        <begin position="947"/>
        <end position="1009"/>
    </location>
</feature>
<feature type="region of interest" description="Disordered" evidence="1">
    <location>
        <begin position="1"/>
        <end position="42"/>
    </location>
</feature>
<feature type="region of interest" description="Disordered" evidence="1">
    <location>
        <begin position="1235"/>
        <end position="1326"/>
    </location>
</feature>
<feature type="compositionally biased region" description="Basic and acidic residues" evidence="1">
    <location>
        <begin position="694"/>
        <end position="704"/>
    </location>
</feature>
<organism evidence="2 3">
    <name type="scientific">Tilletia walkeri</name>
    <dbReference type="NCBI Taxonomy" id="117179"/>
    <lineage>
        <taxon>Eukaryota</taxon>
        <taxon>Fungi</taxon>
        <taxon>Dikarya</taxon>
        <taxon>Basidiomycota</taxon>
        <taxon>Ustilaginomycotina</taxon>
        <taxon>Exobasidiomycetes</taxon>
        <taxon>Tilletiales</taxon>
        <taxon>Tilletiaceae</taxon>
        <taxon>Tilletia</taxon>
    </lineage>
</organism>
<feature type="compositionally biased region" description="Low complexity" evidence="1">
    <location>
        <begin position="97"/>
        <end position="113"/>
    </location>
</feature>
<feature type="compositionally biased region" description="Low complexity" evidence="1">
    <location>
        <begin position="874"/>
        <end position="896"/>
    </location>
</feature>
<dbReference type="EMBL" id="LWDG02000017">
    <property type="protein sequence ID" value="KAE8271483.1"/>
    <property type="molecule type" value="Genomic_DNA"/>
</dbReference>
<feature type="compositionally biased region" description="Polar residues" evidence="1">
    <location>
        <begin position="953"/>
        <end position="968"/>
    </location>
</feature>
<dbReference type="Proteomes" id="UP000078113">
    <property type="component" value="Unassembled WGS sequence"/>
</dbReference>
<feature type="compositionally biased region" description="Low complexity" evidence="1">
    <location>
        <begin position="756"/>
        <end position="774"/>
    </location>
</feature>
<feature type="compositionally biased region" description="Basic and acidic residues" evidence="1">
    <location>
        <begin position="504"/>
        <end position="528"/>
    </location>
</feature>
<feature type="region of interest" description="Disordered" evidence="1">
    <location>
        <begin position="496"/>
        <end position="543"/>
    </location>
</feature>
<feature type="region of interest" description="Disordered" evidence="1">
    <location>
        <begin position="1124"/>
        <end position="1143"/>
    </location>
</feature>
<protein>
    <submittedName>
        <fullName evidence="2">Uncharacterized protein</fullName>
    </submittedName>
</protein>
<feature type="region of interest" description="Disordered" evidence="1">
    <location>
        <begin position="424"/>
        <end position="443"/>
    </location>
</feature>
<feature type="region of interest" description="Disordered" evidence="1">
    <location>
        <begin position="66"/>
        <end position="130"/>
    </location>
</feature>
<accession>A0A8X7T812</accession>
<evidence type="ECO:0000313" key="3">
    <source>
        <dbReference type="Proteomes" id="UP000078113"/>
    </source>
</evidence>